<feature type="non-terminal residue" evidence="2">
    <location>
        <position position="118"/>
    </location>
</feature>
<protein>
    <submittedName>
        <fullName evidence="2">Uncharacterized protein</fullName>
    </submittedName>
</protein>
<dbReference type="Proteomes" id="UP000281553">
    <property type="component" value="Unassembled WGS sequence"/>
</dbReference>
<keyword evidence="1" id="KW-0812">Transmembrane</keyword>
<sequence length="118" mass="12432">MPKPLAAGLSSKDDCLSYKVEVNAGPWNKQPNTVLLVVIATMMPLPALTTTPNEPYIRHQPYLQQYVIFLNLVLPGSPLASTHLSSAHATVVGAAATAAAVVATANFNILLQKAALTP</sequence>
<reference evidence="2 3" key="1">
    <citation type="submission" date="2018-11" db="EMBL/GenBank/DDBJ databases">
        <authorList>
            <consortium name="Pathogen Informatics"/>
        </authorList>
    </citation>
    <scope>NUCLEOTIDE SEQUENCE [LARGE SCALE GENOMIC DNA]</scope>
</reference>
<gene>
    <name evidence="2" type="ORF">DILT_LOCUS380</name>
</gene>
<organism evidence="2 3">
    <name type="scientific">Dibothriocephalus latus</name>
    <name type="common">Fish tapeworm</name>
    <name type="synonym">Diphyllobothrium latum</name>
    <dbReference type="NCBI Taxonomy" id="60516"/>
    <lineage>
        <taxon>Eukaryota</taxon>
        <taxon>Metazoa</taxon>
        <taxon>Spiralia</taxon>
        <taxon>Lophotrochozoa</taxon>
        <taxon>Platyhelminthes</taxon>
        <taxon>Cestoda</taxon>
        <taxon>Eucestoda</taxon>
        <taxon>Diphyllobothriidea</taxon>
        <taxon>Diphyllobothriidae</taxon>
        <taxon>Dibothriocephalus</taxon>
    </lineage>
</organism>
<keyword evidence="1" id="KW-1133">Transmembrane helix</keyword>
<evidence type="ECO:0000313" key="3">
    <source>
        <dbReference type="Proteomes" id="UP000281553"/>
    </source>
</evidence>
<proteinExistence type="predicted"/>
<dbReference type="EMBL" id="UYRU01001519">
    <property type="protein sequence ID" value="VDK31969.1"/>
    <property type="molecule type" value="Genomic_DNA"/>
</dbReference>
<dbReference type="AlphaFoldDB" id="A0A3P6P6C7"/>
<evidence type="ECO:0000256" key="1">
    <source>
        <dbReference type="SAM" id="Phobius"/>
    </source>
</evidence>
<feature type="transmembrane region" description="Helical" evidence="1">
    <location>
        <begin position="87"/>
        <end position="111"/>
    </location>
</feature>
<keyword evidence="1" id="KW-0472">Membrane</keyword>
<accession>A0A3P6P6C7</accession>
<evidence type="ECO:0000313" key="2">
    <source>
        <dbReference type="EMBL" id="VDK31969.1"/>
    </source>
</evidence>
<keyword evidence="3" id="KW-1185">Reference proteome</keyword>
<name>A0A3P6P6C7_DIBLA</name>